<accession>A0ABQ5U305</accession>
<sequence>MWKPRWARPSQPDRKTVAERLSRALPPLLLKAEQLAKSFNPGTHGRRRAGSGEVFWQFRQYEQDDPVDKIDWRQSAKRDQVFIRQKEHETSESVWFWTDTGPDMTYASSAARHSKGDLACILTLASALLLSRAGEQFALLGQGRKPATGPVAFERFSSGLLEQSQNSLQSCVSQTNLPPRARIVLISDFLATADHLEDIITILSGQGISGTLLHLADPAEVSLPFSGRVRFEGYDHTGPDTHCTIGHVQSVRDEYMALFESHRTRIAALARQSGWDYLFHQTDEPEGRILANLYLYLQKGR</sequence>
<keyword evidence="3" id="KW-1185">Reference proteome</keyword>
<reference evidence="2" key="1">
    <citation type="journal article" date="2014" name="Int. J. Syst. Evol. Microbiol.">
        <title>Complete genome of a new Firmicutes species belonging to the dominant human colonic microbiota ('Ruminococcus bicirculans') reveals two chromosomes and a selective capacity to utilize plant glucans.</title>
        <authorList>
            <consortium name="NISC Comparative Sequencing Program"/>
            <person name="Wegmann U."/>
            <person name="Louis P."/>
            <person name="Goesmann A."/>
            <person name="Henrissat B."/>
            <person name="Duncan S.H."/>
            <person name="Flint H.J."/>
        </authorList>
    </citation>
    <scope>NUCLEOTIDE SEQUENCE</scope>
    <source>
        <strain evidence="2">NBRC 103408</strain>
    </source>
</reference>
<dbReference type="Pfam" id="PF01882">
    <property type="entry name" value="DUF58"/>
    <property type="match status" value="1"/>
</dbReference>
<dbReference type="EMBL" id="BSNF01000001">
    <property type="protein sequence ID" value="GLQ05727.1"/>
    <property type="molecule type" value="Genomic_DNA"/>
</dbReference>
<dbReference type="PANTHER" id="PTHR33608:SF6">
    <property type="entry name" value="BLL2464 PROTEIN"/>
    <property type="match status" value="1"/>
</dbReference>
<feature type="domain" description="DUF58" evidence="1">
    <location>
        <begin position="58"/>
        <end position="264"/>
    </location>
</feature>
<dbReference type="Proteomes" id="UP001161409">
    <property type="component" value="Unassembled WGS sequence"/>
</dbReference>
<organism evidence="2 3">
    <name type="scientific">Sneathiella chinensis</name>
    <dbReference type="NCBI Taxonomy" id="349750"/>
    <lineage>
        <taxon>Bacteria</taxon>
        <taxon>Pseudomonadati</taxon>
        <taxon>Pseudomonadota</taxon>
        <taxon>Alphaproteobacteria</taxon>
        <taxon>Sneathiellales</taxon>
        <taxon>Sneathiellaceae</taxon>
        <taxon>Sneathiella</taxon>
    </lineage>
</organism>
<comment type="caution">
    <text evidence="2">The sequence shown here is derived from an EMBL/GenBank/DDBJ whole genome shotgun (WGS) entry which is preliminary data.</text>
</comment>
<dbReference type="PANTHER" id="PTHR33608">
    <property type="entry name" value="BLL2464 PROTEIN"/>
    <property type="match status" value="1"/>
</dbReference>
<proteinExistence type="predicted"/>
<dbReference type="InterPro" id="IPR002881">
    <property type="entry name" value="DUF58"/>
</dbReference>
<dbReference type="RefSeq" id="WP_169559702.1">
    <property type="nucleotide sequence ID" value="NZ_BSNF01000001.1"/>
</dbReference>
<gene>
    <name evidence="2" type="ORF">GCM10007924_09480</name>
</gene>
<protein>
    <recommendedName>
        <fullName evidence="1">DUF58 domain-containing protein</fullName>
    </recommendedName>
</protein>
<evidence type="ECO:0000313" key="3">
    <source>
        <dbReference type="Proteomes" id="UP001161409"/>
    </source>
</evidence>
<name>A0ABQ5U305_9PROT</name>
<evidence type="ECO:0000313" key="2">
    <source>
        <dbReference type="EMBL" id="GLQ05727.1"/>
    </source>
</evidence>
<evidence type="ECO:0000259" key="1">
    <source>
        <dbReference type="Pfam" id="PF01882"/>
    </source>
</evidence>
<reference evidence="2" key="2">
    <citation type="submission" date="2023-01" db="EMBL/GenBank/DDBJ databases">
        <title>Draft genome sequence of Sneathiella chinensis strain NBRC 103408.</title>
        <authorList>
            <person name="Sun Q."/>
            <person name="Mori K."/>
        </authorList>
    </citation>
    <scope>NUCLEOTIDE SEQUENCE</scope>
    <source>
        <strain evidence="2">NBRC 103408</strain>
    </source>
</reference>